<accession>A0A512MC47</accession>
<organism evidence="1 2">
    <name type="scientific">Brevifollis gellanilyticus</name>
    <dbReference type="NCBI Taxonomy" id="748831"/>
    <lineage>
        <taxon>Bacteria</taxon>
        <taxon>Pseudomonadati</taxon>
        <taxon>Verrucomicrobiota</taxon>
        <taxon>Verrucomicrobiia</taxon>
        <taxon>Verrucomicrobiales</taxon>
        <taxon>Verrucomicrobiaceae</taxon>
    </lineage>
</organism>
<gene>
    <name evidence="1" type="ORF">BGE01nite_36050</name>
</gene>
<protein>
    <recommendedName>
        <fullName evidence="3">Serine protease</fullName>
    </recommendedName>
</protein>
<evidence type="ECO:0008006" key="3">
    <source>
        <dbReference type="Google" id="ProtNLM"/>
    </source>
</evidence>
<dbReference type="Proteomes" id="UP000321577">
    <property type="component" value="Unassembled WGS sequence"/>
</dbReference>
<evidence type="ECO:0000313" key="2">
    <source>
        <dbReference type="Proteomes" id="UP000321577"/>
    </source>
</evidence>
<comment type="caution">
    <text evidence="1">The sequence shown here is derived from an EMBL/GenBank/DDBJ whole genome shotgun (WGS) entry which is preliminary data.</text>
</comment>
<proteinExistence type="predicted"/>
<reference evidence="1 2" key="1">
    <citation type="submission" date="2019-07" db="EMBL/GenBank/DDBJ databases">
        <title>Whole genome shotgun sequence of Brevifollis gellanilyticus NBRC 108608.</title>
        <authorList>
            <person name="Hosoyama A."/>
            <person name="Uohara A."/>
            <person name="Ohji S."/>
            <person name="Ichikawa N."/>
        </authorList>
    </citation>
    <scope>NUCLEOTIDE SEQUENCE [LARGE SCALE GENOMIC DNA]</scope>
    <source>
        <strain evidence="1 2">NBRC 108608</strain>
    </source>
</reference>
<sequence>MVEFTFKGAELDEAKSVLLSSLSGGKSMTIPVKQVPAKKGVLAAQLPADAAPGLYDIRLVARFGVSNPRVFQISAADVVESPGTNTKSDKAVAVTAASVIQGTFKAAVPHWFSFDGRKDQRLIGSFTGSGFDVRTSLVGGIYDASGRELARMRDGLVDVKFPADGTYKIKVHDLMFATGDDYGYRLTLTTGPVVWAKGKDEVYGWNLPGGQVVSGLRVNRGQPLEHLKVDAATMTKLVTASPLKVFTLPENMEAASKEGVTPIAVGQTISGWFPANGAAKVFELNFKAGDRINLEVTSQQLGFTTDPNLLVENVKGETVTAQGEVNDLAGLVPAPSTRILSLDPTYAYDSKADGVFRISVSDPSNAANGRRYPFQLCIRKTGEPALDGAVAVNAKLPPAAAIGPHEIPSANLWRGGILALEVYLPNRTGMNVATEVPIGNLPVGVTSLGGFVAKGQSLGHIALRASADAPAGAAALSGISSTASLVWPVKDTGRETMHVRMAGAPVIGVVPDTAPATLEAALPNPVEVAVDGKVDVPLKVTRQSNCTDAIKLKALGLTDPAKAPEVTIAAKANEGKLSLDLKTLKLLPGEYGVLLQGPVKVVFQRKAEDIAAAQSTAKRAAEAQAAAKKALDEAKVLKPEDEAGKTAQEAKIKELTAALTKTDKAKADADKAAKELVTKNPAKDATFIVYSTPIRLKVVAKK</sequence>
<dbReference type="EMBL" id="BKAG01000028">
    <property type="protein sequence ID" value="GEP44314.1"/>
    <property type="molecule type" value="Genomic_DNA"/>
</dbReference>
<dbReference type="Gene3D" id="2.60.120.380">
    <property type="match status" value="1"/>
</dbReference>
<dbReference type="AlphaFoldDB" id="A0A512MC47"/>
<name>A0A512MC47_9BACT</name>
<keyword evidence="2" id="KW-1185">Reference proteome</keyword>
<evidence type="ECO:0000313" key="1">
    <source>
        <dbReference type="EMBL" id="GEP44314.1"/>
    </source>
</evidence>